<comment type="similarity">
    <text evidence="1">Belongs to the helicase family. RecQ subfamily.</text>
</comment>
<comment type="catalytic activity">
    <reaction evidence="6">
        <text>Couples ATP hydrolysis with the unwinding of duplex DNA by translocating in the 3'-5' direction.</text>
        <dbReference type="EC" id="5.6.2.4"/>
    </reaction>
</comment>
<evidence type="ECO:0000313" key="12">
    <source>
        <dbReference type="Proteomes" id="UP001212997"/>
    </source>
</evidence>
<dbReference type="SMART" id="SM00487">
    <property type="entry name" value="DEXDc"/>
    <property type="match status" value="1"/>
</dbReference>
<dbReference type="InterPro" id="IPR001650">
    <property type="entry name" value="Helicase_C-like"/>
</dbReference>
<dbReference type="PROSITE" id="PS51192">
    <property type="entry name" value="HELICASE_ATP_BIND_1"/>
    <property type="match status" value="1"/>
</dbReference>
<feature type="compositionally biased region" description="Polar residues" evidence="8">
    <location>
        <begin position="392"/>
        <end position="402"/>
    </location>
</feature>
<evidence type="ECO:0000256" key="4">
    <source>
        <dbReference type="ARBA" id="ARBA00023125"/>
    </source>
</evidence>
<comment type="caution">
    <text evidence="11">The sequence shown here is derived from an EMBL/GenBank/DDBJ whole genome shotgun (WGS) entry which is preliminary data.</text>
</comment>
<dbReference type="Proteomes" id="UP001212997">
    <property type="component" value="Unassembled WGS sequence"/>
</dbReference>
<dbReference type="GO" id="GO:0005694">
    <property type="term" value="C:chromosome"/>
    <property type="evidence" value="ECO:0007669"/>
    <property type="project" value="TreeGrafter"/>
</dbReference>
<feature type="domain" description="Helicase C-terminal" evidence="10">
    <location>
        <begin position="215"/>
        <end position="366"/>
    </location>
</feature>
<dbReference type="GO" id="GO:0003677">
    <property type="term" value="F:DNA binding"/>
    <property type="evidence" value="ECO:0007669"/>
    <property type="project" value="UniProtKB-KW"/>
</dbReference>
<dbReference type="PROSITE" id="PS51194">
    <property type="entry name" value="HELICASE_CTER"/>
    <property type="match status" value="1"/>
</dbReference>
<dbReference type="GO" id="GO:0005524">
    <property type="term" value="F:ATP binding"/>
    <property type="evidence" value="ECO:0007669"/>
    <property type="project" value="UniProtKB-KW"/>
</dbReference>
<dbReference type="InterPro" id="IPR011545">
    <property type="entry name" value="DEAD/DEAH_box_helicase_dom"/>
</dbReference>
<dbReference type="AlphaFoldDB" id="A0AAD5V5G5"/>
<feature type="region of interest" description="Disordered" evidence="8">
    <location>
        <begin position="350"/>
        <end position="414"/>
    </location>
</feature>
<name>A0AAD5V5G5_9APHY</name>
<dbReference type="SUPFAM" id="SSF52540">
    <property type="entry name" value="P-loop containing nucleoside triphosphate hydrolases"/>
    <property type="match status" value="1"/>
</dbReference>
<dbReference type="Gene3D" id="3.40.50.300">
    <property type="entry name" value="P-loop containing nucleotide triphosphate hydrolases"/>
    <property type="match status" value="2"/>
</dbReference>
<dbReference type="Pfam" id="PF00271">
    <property type="entry name" value="Helicase_C"/>
    <property type="match status" value="1"/>
</dbReference>
<evidence type="ECO:0000256" key="8">
    <source>
        <dbReference type="SAM" id="MobiDB-lite"/>
    </source>
</evidence>
<keyword evidence="12" id="KW-1185">Reference proteome</keyword>
<accession>A0AAD5V5G5</accession>
<dbReference type="PANTHER" id="PTHR13710">
    <property type="entry name" value="DNA HELICASE RECQ FAMILY MEMBER"/>
    <property type="match status" value="1"/>
</dbReference>
<evidence type="ECO:0000256" key="3">
    <source>
        <dbReference type="ARBA" id="ARBA00022840"/>
    </source>
</evidence>
<organism evidence="11 12">
    <name type="scientific">Meripilus lineatus</name>
    <dbReference type="NCBI Taxonomy" id="2056292"/>
    <lineage>
        <taxon>Eukaryota</taxon>
        <taxon>Fungi</taxon>
        <taxon>Dikarya</taxon>
        <taxon>Basidiomycota</taxon>
        <taxon>Agaricomycotina</taxon>
        <taxon>Agaricomycetes</taxon>
        <taxon>Polyporales</taxon>
        <taxon>Meripilaceae</taxon>
        <taxon>Meripilus</taxon>
    </lineage>
</organism>
<evidence type="ECO:0000256" key="2">
    <source>
        <dbReference type="ARBA" id="ARBA00022741"/>
    </source>
</evidence>
<evidence type="ECO:0000256" key="6">
    <source>
        <dbReference type="ARBA" id="ARBA00034617"/>
    </source>
</evidence>
<dbReference type="PANTHER" id="PTHR13710:SF105">
    <property type="entry name" value="ATP-DEPENDENT DNA HELICASE Q1"/>
    <property type="match status" value="1"/>
</dbReference>
<dbReference type="Pfam" id="PF00270">
    <property type="entry name" value="DEAD"/>
    <property type="match status" value="1"/>
</dbReference>
<keyword evidence="2" id="KW-0547">Nucleotide-binding</keyword>
<evidence type="ECO:0000313" key="11">
    <source>
        <dbReference type="EMBL" id="KAJ3486591.1"/>
    </source>
</evidence>
<evidence type="ECO:0000256" key="7">
    <source>
        <dbReference type="ARBA" id="ARBA00034808"/>
    </source>
</evidence>
<dbReference type="SMART" id="SM00490">
    <property type="entry name" value="HELICc"/>
    <property type="match status" value="1"/>
</dbReference>
<feature type="domain" description="Helicase ATP-binding" evidence="9">
    <location>
        <begin position="30"/>
        <end position="201"/>
    </location>
</feature>
<keyword evidence="3" id="KW-0067">ATP-binding</keyword>
<dbReference type="InterPro" id="IPR027417">
    <property type="entry name" value="P-loop_NTPase"/>
</dbReference>
<reference evidence="11" key="1">
    <citation type="submission" date="2022-07" db="EMBL/GenBank/DDBJ databases">
        <title>Genome Sequence of Physisporinus lineatus.</title>
        <authorList>
            <person name="Buettner E."/>
        </authorList>
    </citation>
    <scope>NUCLEOTIDE SEQUENCE</scope>
    <source>
        <strain evidence="11">VT162</strain>
    </source>
</reference>
<gene>
    <name evidence="11" type="ORF">NLI96_g4120</name>
</gene>
<dbReference type="GO" id="GO:0043138">
    <property type="term" value="F:3'-5' DNA helicase activity"/>
    <property type="evidence" value="ECO:0007669"/>
    <property type="project" value="UniProtKB-EC"/>
</dbReference>
<evidence type="ECO:0000259" key="10">
    <source>
        <dbReference type="PROSITE" id="PS51194"/>
    </source>
</evidence>
<keyword evidence="4" id="KW-0238">DNA-binding</keyword>
<dbReference type="EMBL" id="JANAWD010000116">
    <property type="protein sequence ID" value="KAJ3486591.1"/>
    <property type="molecule type" value="Genomic_DNA"/>
</dbReference>
<sequence>MSIPTLSEIWSKTLEVFGRRACRWQLKVTEAILKREKDILCIAGTGSGKTMTFWMPLLFREGIQIVVTPLNILGAQNVAQLQAQGIRAISISSESATPQNLKDIESGKYRVVVINPEVALGTTHGFDKIWRNKNFSSKIISVVWDEAHCISAWGSFREEYREAGRLRNLIPRTIPYLVPSATLPNDVCADVMSTLEMDRKRTVFIKRSNDRPNVYLDKPSDGLPKFLVFFDDITESIAASDALRARLPEHVKDQLLWFNSDNTPKFREQAMEMYKIGGLYGLCCTDSFGMMQGVDISDIEIVVQWRATCNLDTLWQRFGRAARGVGRSGIAIFLVEAKYFDEVKRKATENAQRSMEKSKNQEAAKQTAKRKKGTHDNVANKKARTGSVEEAQASSTVLQSQPGSSNSNGEEGDGELTVFEKLRVEFGYASKKKKKAARVKSYAKEKTKEDEEVDPAIDAVINAGEEAREIGCYRAPIMAFYENDIIESDHHECASIEGGCTRCVVAKPTLCCSLCHPFPARWAYLNAPPRPLPSLPRMSVVPKKYSPSAVNLEFRQRLDDWRCTKVQELFGPAYLKNMGAGFVLGDDTLARIADCARVGKLSSLEDLVKETKWYHTHEYGQDILDLVTHSDGPDSVLQDSTTTEVNTLVTPEVPEVYPQGQGK</sequence>
<evidence type="ECO:0000256" key="5">
    <source>
        <dbReference type="ARBA" id="ARBA00023235"/>
    </source>
</evidence>
<dbReference type="GO" id="GO:0005737">
    <property type="term" value="C:cytoplasm"/>
    <property type="evidence" value="ECO:0007669"/>
    <property type="project" value="TreeGrafter"/>
</dbReference>
<keyword evidence="5" id="KW-0413">Isomerase</keyword>
<protein>
    <recommendedName>
        <fullName evidence="7">DNA 3'-5' helicase</fullName>
        <ecNumber evidence="7">5.6.2.4</ecNumber>
    </recommendedName>
</protein>
<dbReference type="GO" id="GO:0000724">
    <property type="term" value="P:double-strand break repair via homologous recombination"/>
    <property type="evidence" value="ECO:0007669"/>
    <property type="project" value="TreeGrafter"/>
</dbReference>
<dbReference type="GO" id="GO:0009378">
    <property type="term" value="F:four-way junction helicase activity"/>
    <property type="evidence" value="ECO:0007669"/>
    <property type="project" value="TreeGrafter"/>
</dbReference>
<proteinExistence type="inferred from homology"/>
<evidence type="ECO:0000256" key="1">
    <source>
        <dbReference type="ARBA" id="ARBA00005446"/>
    </source>
</evidence>
<dbReference type="EC" id="5.6.2.4" evidence="7"/>
<feature type="compositionally biased region" description="Basic and acidic residues" evidence="8">
    <location>
        <begin position="350"/>
        <end position="362"/>
    </location>
</feature>
<evidence type="ECO:0000259" key="9">
    <source>
        <dbReference type="PROSITE" id="PS51192"/>
    </source>
</evidence>
<dbReference type="InterPro" id="IPR014001">
    <property type="entry name" value="Helicase_ATP-bd"/>
</dbReference>